<gene>
    <name evidence="2" type="ORF">TRSC58_01386</name>
</gene>
<name>A0A061J616_TRYRA</name>
<dbReference type="Proteomes" id="UP000031737">
    <property type="component" value="Unassembled WGS sequence"/>
</dbReference>
<feature type="coiled-coil region" evidence="1">
    <location>
        <begin position="205"/>
        <end position="232"/>
    </location>
</feature>
<keyword evidence="1" id="KW-0175">Coiled coil</keyword>
<evidence type="ECO:0000256" key="1">
    <source>
        <dbReference type="SAM" id="Coils"/>
    </source>
</evidence>
<dbReference type="AlphaFoldDB" id="A0A061J616"/>
<dbReference type="OrthoDB" id="243330at2759"/>
<evidence type="ECO:0000313" key="3">
    <source>
        <dbReference type="Proteomes" id="UP000031737"/>
    </source>
</evidence>
<dbReference type="VEuPathDB" id="TriTrypDB:TRSC58_01386"/>
<comment type="caution">
    <text evidence="2">The sequence shown here is derived from an EMBL/GenBank/DDBJ whole genome shotgun (WGS) entry which is preliminary data.</text>
</comment>
<evidence type="ECO:0000313" key="2">
    <source>
        <dbReference type="EMBL" id="ESL10873.1"/>
    </source>
</evidence>
<accession>A0A061J616</accession>
<reference evidence="2 3" key="1">
    <citation type="submission" date="2013-07" db="EMBL/GenBank/DDBJ databases">
        <authorList>
            <person name="Stoco P.H."/>
            <person name="Wagner G."/>
            <person name="Gerber A."/>
            <person name="Zaha A."/>
            <person name="Thompson C."/>
            <person name="Bartholomeu D.C."/>
            <person name="Luckemeyer D.D."/>
            <person name="Bahia D."/>
            <person name="Loreto E."/>
            <person name="Prestes E.B."/>
            <person name="Lima F.M."/>
            <person name="Rodrigues-Luiz G."/>
            <person name="Vallejo G.A."/>
            <person name="Filho J.F."/>
            <person name="Monteiro K.M."/>
            <person name="Tyler K.M."/>
            <person name="de Almeida L.G."/>
            <person name="Ortiz M.F."/>
            <person name="Siervo M.A."/>
            <person name="de Moraes M.H."/>
            <person name="Cunha O.L."/>
            <person name="Mendonca-Neto R."/>
            <person name="Silva R."/>
            <person name="Teixeira S.M."/>
            <person name="Murta S.M."/>
            <person name="Sincero T.C."/>
            <person name="Mendes T.A."/>
            <person name="Urmenyi T.P."/>
            <person name="Silva V.G."/>
            <person name="da Rocha W.D."/>
            <person name="Andersson B."/>
            <person name="Romanha A.J."/>
            <person name="Steindel M."/>
            <person name="de Vasconcelos A.T."/>
            <person name="Grisard E.C."/>
        </authorList>
    </citation>
    <scope>NUCLEOTIDE SEQUENCE [LARGE SCALE GENOMIC DNA]</scope>
    <source>
        <strain evidence="2 3">SC58</strain>
    </source>
</reference>
<keyword evidence="3" id="KW-1185">Reference proteome</keyword>
<dbReference type="EMBL" id="AUPL01001386">
    <property type="protein sequence ID" value="ESL10873.1"/>
    <property type="molecule type" value="Genomic_DNA"/>
</dbReference>
<feature type="coiled-coil region" evidence="1">
    <location>
        <begin position="264"/>
        <end position="332"/>
    </location>
</feature>
<proteinExistence type="predicted"/>
<organism evidence="2 3">
    <name type="scientific">Trypanosoma rangeli SC58</name>
    <dbReference type="NCBI Taxonomy" id="429131"/>
    <lineage>
        <taxon>Eukaryota</taxon>
        <taxon>Discoba</taxon>
        <taxon>Euglenozoa</taxon>
        <taxon>Kinetoplastea</taxon>
        <taxon>Metakinetoplastina</taxon>
        <taxon>Trypanosomatida</taxon>
        <taxon>Trypanosomatidae</taxon>
        <taxon>Trypanosoma</taxon>
        <taxon>Herpetosoma</taxon>
    </lineage>
</organism>
<sequence>MAEAVEPQFADLVGVGKTAAATPIDGLAFLDEAKLHSDFRRLRGNQLYYVGHCLFYEKNGGRGENRIFALTPNAFFVLDHHGAIERASPHEVIADMCQKKVKDKKGVLFNSAEYHLLLKIPSEIDCHISFGNETALQKCVHVLVTLLQAHRGTVVNVRDVPANMEIELFCSEVRPEGYHTPREVDEINCQRSHFETFIRKGEVHVRELLSQLEAIKAQIAVREEELENIKHKGIDETLLRARKAELGAQQAQLHGEMSQKHDTCEGVLDTVKALQERLAAARDDMEGLVEKGLAERRAEVDKKHEDATALRRDAHQKEKNAILENIVAHKNELRAAWASVTDARGQELVSQVDASLVALERETESVYRLEKFLSTINVEVQAHNDEISVHNFEKQRMLNEREGKKIGAFADHSSSSSRTGLTCLMTLCLFCLQPLQMLLLCRIRWRCSQLKTIFCEDIPLRV</sequence>
<protein>
    <submittedName>
        <fullName evidence="2">Uncharacterized protein</fullName>
    </submittedName>
</protein>